<dbReference type="SUPFAM" id="SSF47413">
    <property type="entry name" value="lambda repressor-like DNA-binding domains"/>
    <property type="match status" value="1"/>
</dbReference>
<feature type="domain" description="HTH cro/C1-type" evidence="1">
    <location>
        <begin position="18"/>
        <end position="72"/>
    </location>
</feature>
<dbReference type="InterPro" id="IPR010982">
    <property type="entry name" value="Lambda_DNA-bd_dom_sf"/>
</dbReference>
<sequence>MSTQHQQTKDSAQFTNHLRSVRTKHGFSQEELAVRAGVTRQAVSAIESNLYLPTTAVALRLASVLSCRVEDLFSLVPTEDIVEGTLIGSLPQAETSTHPIRVKVSSVGTRTVVRPVTDLGEQLSFAVPADGYVTETSGKQSGTTVRVKLSRDREAIEQEISVAGCDPAIFLVGEHLRRHKDRTTVVGWTMSSMAALQSLQRGEVHVAGMHLFDPVTGESNLPFLRRSLKGSGYEVVTFATWEEGFLVRAGNPLSIRSAADLAEPMVTLMNREEGSGARLLLDQQLRASGIEPAQVRGYDRIVSTHFEVARAIAERRAEVGIGIRFAAQHFGLDFVPLQVARYDLVVPKPYLKSHPTLTHLFETLVSRPFRDEIEALGGYDTSETGKLHALRVA</sequence>
<dbReference type="AlphaFoldDB" id="A0A0S4LP29"/>
<dbReference type="PANTHER" id="PTHR38431">
    <property type="entry name" value="BLL2305 PROTEIN"/>
    <property type="match status" value="1"/>
</dbReference>
<dbReference type="STRING" id="1742972.COMA1_50130"/>
<dbReference type="Pfam" id="PF12727">
    <property type="entry name" value="PBP_like"/>
    <property type="match status" value="1"/>
</dbReference>
<dbReference type="EMBL" id="CZQA01000011">
    <property type="protein sequence ID" value="CUS38490.1"/>
    <property type="molecule type" value="Genomic_DNA"/>
</dbReference>
<reference evidence="2 3" key="1">
    <citation type="submission" date="2015-10" db="EMBL/GenBank/DDBJ databases">
        <authorList>
            <person name="Gilbert D.G."/>
        </authorList>
    </citation>
    <scope>NUCLEOTIDE SEQUENCE [LARGE SCALE GENOMIC DNA]</scope>
    <source>
        <strain evidence="2">COMA1</strain>
    </source>
</reference>
<evidence type="ECO:0000313" key="3">
    <source>
        <dbReference type="Proteomes" id="UP000199032"/>
    </source>
</evidence>
<dbReference type="Gene3D" id="1.10.260.40">
    <property type="entry name" value="lambda repressor-like DNA-binding domains"/>
    <property type="match status" value="1"/>
</dbReference>
<evidence type="ECO:0000259" key="1">
    <source>
        <dbReference type="PROSITE" id="PS50943"/>
    </source>
</evidence>
<name>A0A0S4LP29_9BACT</name>
<evidence type="ECO:0000313" key="2">
    <source>
        <dbReference type="EMBL" id="CUS38490.1"/>
    </source>
</evidence>
<dbReference type="PROSITE" id="PS50943">
    <property type="entry name" value="HTH_CROC1"/>
    <property type="match status" value="1"/>
</dbReference>
<dbReference type="GO" id="GO:0003677">
    <property type="term" value="F:DNA binding"/>
    <property type="evidence" value="ECO:0007669"/>
    <property type="project" value="InterPro"/>
</dbReference>
<accession>A0A0S4LP29</accession>
<dbReference type="OrthoDB" id="9804758at2"/>
<dbReference type="SUPFAM" id="SSF53850">
    <property type="entry name" value="Periplasmic binding protein-like II"/>
    <property type="match status" value="1"/>
</dbReference>
<dbReference type="Proteomes" id="UP000199032">
    <property type="component" value="Unassembled WGS sequence"/>
</dbReference>
<dbReference type="InterPro" id="IPR024370">
    <property type="entry name" value="PBP_domain"/>
</dbReference>
<dbReference type="Pfam" id="PF01381">
    <property type="entry name" value="HTH_3"/>
    <property type="match status" value="1"/>
</dbReference>
<dbReference type="SMART" id="SM00530">
    <property type="entry name" value="HTH_XRE"/>
    <property type="match status" value="1"/>
</dbReference>
<keyword evidence="3" id="KW-1185">Reference proteome</keyword>
<dbReference type="InterPro" id="IPR001387">
    <property type="entry name" value="Cro/C1-type_HTH"/>
</dbReference>
<dbReference type="RefSeq" id="WP_090750808.1">
    <property type="nucleotide sequence ID" value="NZ_CZQA01000011.1"/>
</dbReference>
<gene>
    <name evidence="2" type="ORF">COMA1_50130</name>
</gene>
<organism evidence="2 3">
    <name type="scientific">Candidatus Nitrospira nitrosa</name>
    <dbReference type="NCBI Taxonomy" id="1742972"/>
    <lineage>
        <taxon>Bacteria</taxon>
        <taxon>Pseudomonadati</taxon>
        <taxon>Nitrospirota</taxon>
        <taxon>Nitrospiria</taxon>
        <taxon>Nitrospirales</taxon>
        <taxon>Nitrospiraceae</taxon>
        <taxon>Nitrospira</taxon>
    </lineage>
</organism>
<proteinExistence type="predicted"/>
<protein>
    <submittedName>
        <fullName evidence="2">Putative Transcriptional regulator ModE</fullName>
    </submittedName>
</protein>
<dbReference type="PANTHER" id="PTHR38431:SF1">
    <property type="entry name" value="BLL2305 PROTEIN"/>
    <property type="match status" value="1"/>
</dbReference>
<dbReference type="CDD" id="cd00093">
    <property type="entry name" value="HTH_XRE"/>
    <property type="match status" value="1"/>
</dbReference>